<dbReference type="EMBL" id="JAYMYS010000008">
    <property type="protein sequence ID" value="KAK7385291.1"/>
    <property type="molecule type" value="Genomic_DNA"/>
</dbReference>
<keyword evidence="3" id="KW-1185">Reference proteome</keyword>
<comment type="caution">
    <text evidence="2">The sequence shown here is derived from an EMBL/GenBank/DDBJ whole genome shotgun (WGS) entry which is preliminary data.</text>
</comment>
<organism evidence="2 3">
    <name type="scientific">Psophocarpus tetragonolobus</name>
    <name type="common">Winged bean</name>
    <name type="synonym">Dolichos tetragonolobus</name>
    <dbReference type="NCBI Taxonomy" id="3891"/>
    <lineage>
        <taxon>Eukaryota</taxon>
        <taxon>Viridiplantae</taxon>
        <taxon>Streptophyta</taxon>
        <taxon>Embryophyta</taxon>
        <taxon>Tracheophyta</taxon>
        <taxon>Spermatophyta</taxon>
        <taxon>Magnoliopsida</taxon>
        <taxon>eudicotyledons</taxon>
        <taxon>Gunneridae</taxon>
        <taxon>Pentapetalae</taxon>
        <taxon>rosids</taxon>
        <taxon>fabids</taxon>
        <taxon>Fabales</taxon>
        <taxon>Fabaceae</taxon>
        <taxon>Papilionoideae</taxon>
        <taxon>50 kb inversion clade</taxon>
        <taxon>NPAAA clade</taxon>
        <taxon>indigoferoid/millettioid clade</taxon>
        <taxon>Phaseoleae</taxon>
        <taxon>Psophocarpus</taxon>
    </lineage>
</organism>
<evidence type="ECO:0000313" key="2">
    <source>
        <dbReference type="EMBL" id="KAK7385291.1"/>
    </source>
</evidence>
<reference evidence="2 3" key="1">
    <citation type="submission" date="2024-01" db="EMBL/GenBank/DDBJ databases">
        <title>The genomes of 5 underutilized Papilionoideae crops provide insights into root nodulation and disease resistanc.</title>
        <authorList>
            <person name="Jiang F."/>
        </authorList>
    </citation>
    <scope>NUCLEOTIDE SEQUENCE [LARGE SCALE GENOMIC DNA]</scope>
    <source>
        <strain evidence="2">DUOXIRENSHENG_FW03</strain>
        <tissue evidence="2">Leaves</tissue>
    </source>
</reference>
<protein>
    <submittedName>
        <fullName evidence="2">Uncharacterized protein</fullName>
    </submittedName>
</protein>
<gene>
    <name evidence="2" type="ORF">VNO78_31006</name>
</gene>
<feature type="region of interest" description="Disordered" evidence="1">
    <location>
        <begin position="100"/>
        <end position="127"/>
    </location>
</feature>
<dbReference type="Proteomes" id="UP001386955">
    <property type="component" value="Unassembled WGS sequence"/>
</dbReference>
<dbReference type="AlphaFoldDB" id="A0AAN9X7R9"/>
<feature type="compositionally biased region" description="Basic and acidic residues" evidence="1">
    <location>
        <begin position="117"/>
        <end position="127"/>
    </location>
</feature>
<evidence type="ECO:0000313" key="3">
    <source>
        <dbReference type="Proteomes" id="UP001386955"/>
    </source>
</evidence>
<sequence length="229" mass="25157">MARQPSSSELYLSYVWTMCRSRVTRQSPRLCRWSRPCRTAPSALFHRDEGQTAEVVLQPQRSDLKHIAAEIASRVPRSRRRSRLARPDCGGDCASHAQIAAEIASRPPRSRRRSRLARPDRGGDRVSRAQIAAEIAFRSTAQIPADLGAFGSFSATCSSGSPSPSSGSTAALRIVPDPVGSWRFGASRAACSAAVPRASPALQKRRRENRFRSALVLGRNRVHKPEETK</sequence>
<evidence type="ECO:0000256" key="1">
    <source>
        <dbReference type="SAM" id="MobiDB-lite"/>
    </source>
</evidence>
<proteinExistence type="predicted"/>
<name>A0AAN9X7R9_PSOTE</name>
<accession>A0AAN9X7R9</accession>